<dbReference type="GO" id="GO:0005576">
    <property type="term" value="C:extracellular region"/>
    <property type="evidence" value="ECO:0007669"/>
    <property type="project" value="UniProtKB-SubCell"/>
</dbReference>
<dbReference type="InterPro" id="IPR017905">
    <property type="entry name" value="ERV/ALR_sulphydryl_oxidase"/>
</dbReference>
<feature type="chain" id="PRO_5034296934" description="Sulfhydryl oxidase" evidence="12">
    <location>
        <begin position="25"/>
        <end position="535"/>
    </location>
</feature>
<evidence type="ECO:0000256" key="7">
    <source>
        <dbReference type="ARBA" id="ARBA00023002"/>
    </source>
</evidence>
<keyword evidence="11" id="KW-1133">Transmembrane helix</keyword>
<comment type="cofactor">
    <cofactor evidence="1 11">
        <name>FAD</name>
        <dbReference type="ChEBI" id="CHEBI:57692"/>
    </cofactor>
</comment>
<feature type="signal peptide" evidence="12">
    <location>
        <begin position="1"/>
        <end position="24"/>
    </location>
</feature>
<keyword evidence="11" id="KW-0472">Membrane</keyword>
<feature type="transmembrane region" description="Helical" evidence="11">
    <location>
        <begin position="492"/>
        <end position="516"/>
    </location>
</feature>
<keyword evidence="6 11" id="KW-0274">FAD</keyword>
<dbReference type="PANTHER" id="PTHR22897">
    <property type="entry name" value="QUIESCIN Q6-RELATED SULFHYDRYL OXIDASE"/>
    <property type="match status" value="1"/>
</dbReference>
<evidence type="ECO:0000256" key="5">
    <source>
        <dbReference type="ARBA" id="ARBA00022729"/>
    </source>
</evidence>
<evidence type="ECO:0000256" key="9">
    <source>
        <dbReference type="ARBA" id="ARBA00023180"/>
    </source>
</evidence>
<dbReference type="PROSITE" id="PS51324">
    <property type="entry name" value="ERV_ALR"/>
    <property type="match status" value="1"/>
</dbReference>
<keyword evidence="9" id="KW-0325">Glycoprotein</keyword>
<reference evidence="15" key="1">
    <citation type="submission" date="2021-03" db="EMBL/GenBank/DDBJ databases">
        <authorList>
            <consortium name="Genoscope - CEA"/>
            <person name="William W."/>
        </authorList>
    </citation>
    <scope>NUCLEOTIDE SEQUENCE</scope>
    <source>
        <strain evidence="15">Doubled-haploid Pahang</strain>
    </source>
</reference>
<comment type="subcellular location">
    <subcellularLocation>
        <location evidence="2">Secreted</location>
    </subcellularLocation>
</comment>
<comment type="catalytic activity">
    <reaction evidence="11">
        <text>2 R'C(R)SH + O2 = R'C(R)S-S(R)CR' + H2O2</text>
        <dbReference type="Rhea" id="RHEA:17357"/>
        <dbReference type="ChEBI" id="CHEBI:15379"/>
        <dbReference type="ChEBI" id="CHEBI:16240"/>
        <dbReference type="ChEBI" id="CHEBI:16520"/>
        <dbReference type="ChEBI" id="CHEBI:17412"/>
        <dbReference type="EC" id="1.8.3.2"/>
    </reaction>
</comment>
<dbReference type="InterPro" id="IPR013766">
    <property type="entry name" value="Thioredoxin_domain"/>
</dbReference>
<dbReference type="Gene3D" id="1.20.120.310">
    <property type="entry name" value="ERV/ALR sulfhydryl oxidase domain"/>
    <property type="match status" value="1"/>
</dbReference>
<evidence type="ECO:0000256" key="11">
    <source>
        <dbReference type="RuleBase" id="RU371123"/>
    </source>
</evidence>
<evidence type="ECO:0000256" key="12">
    <source>
        <dbReference type="SAM" id="SignalP"/>
    </source>
</evidence>
<keyword evidence="7 11" id="KW-0560">Oxidoreductase</keyword>
<keyword evidence="4 11" id="KW-0285">Flavoprotein</keyword>
<evidence type="ECO:0000256" key="1">
    <source>
        <dbReference type="ARBA" id="ARBA00001974"/>
    </source>
</evidence>
<dbReference type="PROSITE" id="PS51352">
    <property type="entry name" value="THIOREDOXIN_2"/>
    <property type="match status" value="1"/>
</dbReference>
<proteinExistence type="predicted"/>
<dbReference type="FunFam" id="3.40.30.10:FF:000244">
    <property type="entry name" value="Sulfhydryl oxidase"/>
    <property type="match status" value="1"/>
</dbReference>
<keyword evidence="5 12" id="KW-0732">Signal</keyword>
<dbReference type="InterPro" id="IPR017937">
    <property type="entry name" value="Thioredoxin_CS"/>
</dbReference>
<evidence type="ECO:0000256" key="8">
    <source>
        <dbReference type="ARBA" id="ARBA00023157"/>
    </source>
</evidence>
<dbReference type="InterPro" id="IPR039798">
    <property type="entry name" value="Sulfhydryl_oxidase"/>
</dbReference>
<dbReference type="EMBL" id="HG996466">
    <property type="protein sequence ID" value="CAG1859716.1"/>
    <property type="molecule type" value="Genomic_DNA"/>
</dbReference>
<dbReference type="SUPFAM" id="SSF69000">
    <property type="entry name" value="FAD-dependent thiol oxidase"/>
    <property type="match status" value="1"/>
</dbReference>
<dbReference type="FunFam" id="1.20.120.310:FF:000004">
    <property type="entry name" value="Sulfhydryl oxidase"/>
    <property type="match status" value="1"/>
</dbReference>
<evidence type="ECO:0000256" key="6">
    <source>
        <dbReference type="ARBA" id="ARBA00022827"/>
    </source>
</evidence>
<evidence type="ECO:0000256" key="4">
    <source>
        <dbReference type="ARBA" id="ARBA00022630"/>
    </source>
</evidence>
<name>A0A8D7B3L0_MUSAM</name>
<dbReference type="Gene3D" id="3.40.30.10">
    <property type="entry name" value="Glutaredoxin"/>
    <property type="match status" value="1"/>
</dbReference>
<gene>
    <name evidence="15" type="ORF">GSMUA_300110.1</name>
</gene>
<evidence type="ECO:0000256" key="10">
    <source>
        <dbReference type="ARBA" id="ARBA00023284"/>
    </source>
</evidence>
<dbReference type="Pfam" id="PF04777">
    <property type="entry name" value="Evr1_Alr"/>
    <property type="match status" value="1"/>
</dbReference>
<dbReference type="Pfam" id="PF00085">
    <property type="entry name" value="Thioredoxin"/>
    <property type="match status" value="1"/>
</dbReference>
<dbReference type="InterPro" id="IPR036774">
    <property type="entry name" value="ERV/ALR_sulphydryl_oxid_sf"/>
</dbReference>
<keyword evidence="11" id="KW-0812">Transmembrane</keyword>
<protein>
    <recommendedName>
        <fullName evidence="11">Sulfhydryl oxidase</fullName>
        <ecNumber evidence="11">1.8.3.2</ecNumber>
    </recommendedName>
</protein>
<evidence type="ECO:0000259" key="14">
    <source>
        <dbReference type="PROSITE" id="PS51352"/>
    </source>
</evidence>
<evidence type="ECO:0000256" key="2">
    <source>
        <dbReference type="ARBA" id="ARBA00004613"/>
    </source>
</evidence>
<sequence>MRLVYGTFFLSFLLLILRMPAGEALRSVGDGTDLRTDLPDATVELNSSNFDSVLKESPASFAIVEFFAHWCPACRNYKPHYEKVARLFNGPDAVHPGIILMTRVDCAMKINANLCDRFSVGYYPMLLWGPSVKFVAGKWDPKQEKSEIQSIDDGRTADRLLNWINKKMGRQDVISVLCSSFSFDDERYENENTLPTNVSDPEQIARAIYDVEEATALAFEIIIQHKMIKSSTQAPLIKFFQILATHHPSKRCRRGIAEILLNFDDLWPSGPLSISSEEAPILQEQDVLKSYSICGKEVPRHYWIFCRGSKNDTRGFRCLQLVSILIAVLCCGLWVLFHSLSVRVGDGESQSVFTAICDFIQNFFVCDDCRRHFHEMSSSVSVPFNRTRDLSMWLWRAHNKVNERLNKEEKALGTGDPRFPKIIWPPKQLCRSCYVSSSRKRRSNMKIYWNEDEVYKFLVRYYGRTLASSHNDATLSSKYDESYDITTSTNAVAVPVGAALAIAVASCTFGALACFWRAQQKNRKYTHQLHSFKDI</sequence>
<dbReference type="AlphaFoldDB" id="A0A8D7B3L0"/>
<dbReference type="SUPFAM" id="SSF52833">
    <property type="entry name" value="Thioredoxin-like"/>
    <property type="match status" value="1"/>
</dbReference>
<evidence type="ECO:0000256" key="3">
    <source>
        <dbReference type="ARBA" id="ARBA00022525"/>
    </source>
</evidence>
<feature type="domain" description="Thioredoxin" evidence="14">
    <location>
        <begin position="13"/>
        <end position="169"/>
    </location>
</feature>
<evidence type="ECO:0000313" key="15">
    <source>
        <dbReference type="EMBL" id="CAG1859716.1"/>
    </source>
</evidence>
<keyword evidence="8" id="KW-1015">Disulfide bond</keyword>
<accession>A0A8D7B3L0</accession>
<organism evidence="15">
    <name type="scientific">Musa acuminata subsp. malaccensis</name>
    <name type="common">Wild banana</name>
    <name type="synonym">Musa malaccensis</name>
    <dbReference type="NCBI Taxonomy" id="214687"/>
    <lineage>
        <taxon>Eukaryota</taxon>
        <taxon>Viridiplantae</taxon>
        <taxon>Streptophyta</taxon>
        <taxon>Embryophyta</taxon>
        <taxon>Tracheophyta</taxon>
        <taxon>Spermatophyta</taxon>
        <taxon>Magnoliopsida</taxon>
        <taxon>Liliopsida</taxon>
        <taxon>Zingiberales</taxon>
        <taxon>Musaceae</taxon>
        <taxon>Musa</taxon>
    </lineage>
</organism>
<dbReference type="EC" id="1.8.3.2" evidence="11"/>
<keyword evidence="3" id="KW-0964">Secreted</keyword>
<dbReference type="PANTHER" id="PTHR22897:SF8">
    <property type="entry name" value="SULFHYDRYL OXIDASE"/>
    <property type="match status" value="1"/>
</dbReference>
<feature type="domain" description="ERV/ALR sulfhydryl oxidase" evidence="13">
    <location>
        <begin position="322"/>
        <end position="424"/>
    </location>
</feature>
<evidence type="ECO:0000259" key="13">
    <source>
        <dbReference type="PROSITE" id="PS51324"/>
    </source>
</evidence>
<keyword evidence="10" id="KW-0676">Redox-active center</keyword>
<dbReference type="PROSITE" id="PS00194">
    <property type="entry name" value="THIOREDOXIN_1"/>
    <property type="match status" value="1"/>
</dbReference>
<dbReference type="GO" id="GO:0016971">
    <property type="term" value="F:flavin-dependent sulfhydryl oxidase activity"/>
    <property type="evidence" value="ECO:0007669"/>
    <property type="project" value="InterPro"/>
</dbReference>
<dbReference type="InterPro" id="IPR036249">
    <property type="entry name" value="Thioredoxin-like_sf"/>
</dbReference>